<sequence>MERREHGGDTHRGAPAGAADTGMQESAAGARGTKHESGSARSAAGQAAMAEENWSALSNLRVAGETESGEEATVQTQPGSTRSSAGSSSRHKVRRTSSQVHPTTPQDDEAFLHELDAVSKSSLSFILDDQAASAAAGKADDGQAVAAVASKARTASAAPGDRLAAFASMKDASSMWVANVAQLQDAPVEQNIKGVAGDTVSSYIIRLAAGYTERRCLIANLVVYSVRGQVVRLSARFRAASTVPSRAAFVGRTAAALSARTMTAKRLPSRTDCAGLTVEVRLTVFARIVGVPGFQRLCVTTVAGKRCAVEGCMRQAYERTDNLCNNHYQERQQGGAATATEEPGEHVAASSLHPDDDEEKPPAPPSDH</sequence>
<comment type="caution">
    <text evidence="2">The sequence shown here is derived from an EMBL/GenBank/DDBJ whole genome shotgun (WGS) entry which is preliminary data.</text>
</comment>
<feature type="region of interest" description="Disordered" evidence="1">
    <location>
        <begin position="1"/>
        <end position="106"/>
    </location>
</feature>
<feature type="compositionally biased region" description="Polar residues" evidence="1">
    <location>
        <begin position="96"/>
        <end position="105"/>
    </location>
</feature>
<dbReference type="AlphaFoldDB" id="A0A9W6XVS6"/>
<dbReference type="OrthoDB" id="10596380at2759"/>
<evidence type="ECO:0000313" key="3">
    <source>
        <dbReference type="Proteomes" id="UP001165121"/>
    </source>
</evidence>
<feature type="compositionally biased region" description="Basic and acidic residues" evidence="1">
    <location>
        <begin position="1"/>
        <end position="12"/>
    </location>
</feature>
<gene>
    <name evidence="2" type="ORF">Pfra01_001716000</name>
</gene>
<feature type="compositionally biased region" description="Low complexity" evidence="1">
    <location>
        <begin position="39"/>
        <end position="52"/>
    </location>
</feature>
<reference evidence="2" key="1">
    <citation type="submission" date="2023-04" db="EMBL/GenBank/DDBJ databases">
        <title>Phytophthora fragariaefolia NBRC 109709.</title>
        <authorList>
            <person name="Ichikawa N."/>
            <person name="Sato H."/>
            <person name="Tonouchi N."/>
        </authorList>
    </citation>
    <scope>NUCLEOTIDE SEQUENCE</scope>
    <source>
        <strain evidence="2">NBRC 109709</strain>
    </source>
</reference>
<evidence type="ECO:0000313" key="2">
    <source>
        <dbReference type="EMBL" id="GMF46534.1"/>
    </source>
</evidence>
<proteinExistence type="predicted"/>
<keyword evidence="3" id="KW-1185">Reference proteome</keyword>
<organism evidence="2 3">
    <name type="scientific">Phytophthora fragariaefolia</name>
    <dbReference type="NCBI Taxonomy" id="1490495"/>
    <lineage>
        <taxon>Eukaryota</taxon>
        <taxon>Sar</taxon>
        <taxon>Stramenopiles</taxon>
        <taxon>Oomycota</taxon>
        <taxon>Peronosporomycetes</taxon>
        <taxon>Peronosporales</taxon>
        <taxon>Peronosporaceae</taxon>
        <taxon>Phytophthora</taxon>
    </lineage>
</organism>
<dbReference type="Proteomes" id="UP001165121">
    <property type="component" value="Unassembled WGS sequence"/>
</dbReference>
<feature type="region of interest" description="Disordered" evidence="1">
    <location>
        <begin position="330"/>
        <end position="368"/>
    </location>
</feature>
<dbReference type="EMBL" id="BSXT01001980">
    <property type="protein sequence ID" value="GMF46534.1"/>
    <property type="molecule type" value="Genomic_DNA"/>
</dbReference>
<accession>A0A9W6XVS6</accession>
<name>A0A9W6XVS6_9STRA</name>
<evidence type="ECO:0000256" key="1">
    <source>
        <dbReference type="SAM" id="MobiDB-lite"/>
    </source>
</evidence>
<protein>
    <submittedName>
        <fullName evidence="2">Unnamed protein product</fullName>
    </submittedName>
</protein>
<feature type="compositionally biased region" description="Low complexity" evidence="1">
    <location>
        <begin position="79"/>
        <end position="88"/>
    </location>
</feature>